<evidence type="ECO:0000256" key="1">
    <source>
        <dbReference type="SAM" id="Phobius"/>
    </source>
</evidence>
<protein>
    <submittedName>
        <fullName evidence="2">Uncharacterized protein</fullName>
    </submittedName>
</protein>
<feature type="transmembrane region" description="Helical" evidence="1">
    <location>
        <begin position="7"/>
        <end position="27"/>
    </location>
</feature>
<evidence type="ECO:0000313" key="2">
    <source>
        <dbReference type="EMBL" id="NKE05776.1"/>
    </source>
</evidence>
<gene>
    <name evidence="2" type="ORF">GWK17_09910</name>
</gene>
<keyword evidence="1" id="KW-0812">Transmembrane</keyword>
<dbReference type="RefSeq" id="WP_167832222.1">
    <property type="nucleotide sequence ID" value="NZ_JAAVUM010000006.1"/>
</dbReference>
<reference evidence="2 3" key="1">
    <citation type="submission" date="2020-03" db="EMBL/GenBank/DDBJ databases">
        <authorList>
            <person name="Sun Q."/>
        </authorList>
    </citation>
    <scope>NUCLEOTIDE SEQUENCE [LARGE SCALE GENOMIC DNA]</scope>
    <source>
        <strain evidence="2 3">KACC 21451</strain>
    </source>
</reference>
<organism evidence="2 3">
    <name type="scientific">Mesobacillus selenatarsenatis</name>
    <dbReference type="NCBI Taxonomy" id="388741"/>
    <lineage>
        <taxon>Bacteria</taxon>
        <taxon>Bacillati</taxon>
        <taxon>Bacillota</taxon>
        <taxon>Bacilli</taxon>
        <taxon>Bacillales</taxon>
        <taxon>Bacillaceae</taxon>
        <taxon>Mesobacillus</taxon>
    </lineage>
</organism>
<keyword evidence="1" id="KW-1133">Transmembrane helix</keyword>
<dbReference type="Proteomes" id="UP000587942">
    <property type="component" value="Unassembled WGS sequence"/>
</dbReference>
<proteinExistence type="predicted"/>
<accession>A0A846TVL0</accession>
<dbReference type="EMBL" id="JAAVUM010000006">
    <property type="protein sequence ID" value="NKE05776.1"/>
    <property type="molecule type" value="Genomic_DNA"/>
</dbReference>
<sequence>MRKKRRVISTIFFIIVLTAAVLMYNLLSESSTFAVVTVLEKDRSEENGEGYIIVAPPNADLSKKYLEEEKSKIFITETMVWNLIENGKTYVVTYETKRNGVSILKEIENADK</sequence>
<keyword evidence="1" id="KW-0472">Membrane</keyword>
<dbReference type="AlphaFoldDB" id="A0A846TVL0"/>
<evidence type="ECO:0000313" key="3">
    <source>
        <dbReference type="Proteomes" id="UP000587942"/>
    </source>
</evidence>
<comment type="caution">
    <text evidence="2">The sequence shown here is derived from an EMBL/GenBank/DDBJ whole genome shotgun (WGS) entry which is preliminary data.</text>
</comment>
<name>A0A846TVL0_9BACI</name>